<dbReference type="InterPro" id="IPR007855">
    <property type="entry name" value="RDRP"/>
</dbReference>
<evidence type="ECO:0000313" key="4">
    <source>
        <dbReference type="EMBL" id="KAF9068844.1"/>
    </source>
</evidence>
<dbReference type="PANTHER" id="PTHR23079:SF14">
    <property type="entry name" value="RNA-DEPENDENT RNA POLYMERASE"/>
    <property type="match status" value="1"/>
</dbReference>
<dbReference type="GO" id="GO:0030422">
    <property type="term" value="P:siRNA processing"/>
    <property type="evidence" value="ECO:0007669"/>
    <property type="project" value="TreeGrafter"/>
</dbReference>
<organism evidence="4 5">
    <name type="scientific">Rhodocollybia butyracea</name>
    <dbReference type="NCBI Taxonomy" id="206335"/>
    <lineage>
        <taxon>Eukaryota</taxon>
        <taxon>Fungi</taxon>
        <taxon>Dikarya</taxon>
        <taxon>Basidiomycota</taxon>
        <taxon>Agaricomycotina</taxon>
        <taxon>Agaricomycetes</taxon>
        <taxon>Agaricomycetidae</taxon>
        <taxon>Agaricales</taxon>
        <taxon>Marasmiineae</taxon>
        <taxon>Omphalotaceae</taxon>
        <taxon>Rhodocollybia</taxon>
    </lineage>
</organism>
<feature type="domain" description="RDRP core" evidence="3">
    <location>
        <begin position="149"/>
        <end position="771"/>
    </location>
</feature>
<keyword evidence="1" id="KW-0696">RNA-directed RNA polymerase</keyword>
<dbReference type="GO" id="GO:0003968">
    <property type="term" value="F:RNA-directed RNA polymerase activity"/>
    <property type="evidence" value="ECO:0007669"/>
    <property type="project" value="UniProtKB-KW"/>
</dbReference>
<dbReference type="EMBL" id="JADNRY010000056">
    <property type="protein sequence ID" value="KAF9068844.1"/>
    <property type="molecule type" value="Genomic_DNA"/>
</dbReference>
<dbReference type="AlphaFoldDB" id="A0A9P5PT34"/>
<dbReference type="GO" id="GO:0031380">
    <property type="term" value="C:nuclear RNA-directed RNA polymerase complex"/>
    <property type="evidence" value="ECO:0007669"/>
    <property type="project" value="TreeGrafter"/>
</dbReference>
<comment type="catalytic activity">
    <reaction evidence="1">
        <text>RNA(n) + a ribonucleoside 5'-triphosphate = RNA(n+1) + diphosphate</text>
        <dbReference type="Rhea" id="RHEA:21248"/>
        <dbReference type="Rhea" id="RHEA-COMP:14527"/>
        <dbReference type="Rhea" id="RHEA-COMP:17342"/>
        <dbReference type="ChEBI" id="CHEBI:33019"/>
        <dbReference type="ChEBI" id="CHEBI:61557"/>
        <dbReference type="ChEBI" id="CHEBI:140395"/>
        <dbReference type="EC" id="2.7.7.48"/>
    </reaction>
</comment>
<reference evidence="4" key="1">
    <citation type="submission" date="2020-11" db="EMBL/GenBank/DDBJ databases">
        <authorList>
            <consortium name="DOE Joint Genome Institute"/>
            <person name="Ahrendt S."/>
            <person name="Riley R."/>
            <person name="Andreopoulos W."/>
            <person name="Labutti K."/>
            <person name="Pangilinan J."/>
            <person name="Ruiz-Duenas F.J."/>
            <person name="Barrasa J.M."/>
            <person name="Sanchez-Garcia M."/>
            <person name="Camarero S."/>
            <person name="Miyauchi S."/>
            <person name="Serrano A."/>
            <person name="Linde D."/>
            <person name="Babiker R."/>
            <person name="Drula E."/>
            <person name="Ayuso-Fernandez I."/>
            <person name="Pacheco R."/>
            <person name="Padilla G."/>
            <person name="Ferreira P."/>
            <person name="Barriuso J."/>
            <person name="Kellner H."/>
            <person name="Castanera R."/>
            <person name="Alfaro M."/>
            <person name="Ramirez L."/>
            <person name="Pisabarro A.G."/>
            <person name="Kuo A."/>
            <person name="Tritt A."/>
            <person name="Lipzen A."/>
            <person name="He G."/>
            <person name="Yan M."/>
            <person name="Ng V."/>
            <person name="Cullen D."/>
            <person name="Martin F."/>
            <person name="Rosso M.-N."/>
            <person name="Henrissat B."/>
            <person name="Hibbett D."/>
            <person name="Martinez A.T."/>
            <person name="Grigoriev I.V."/>
        </authorList>
    </citation>
    <scope>NUCLEOTIDE SEQUENCE</scope>
    <source>
        <strain evidence="4">AH 40177</strain>
    </source>
</reference>
<evidence type="ECO:0000256" key="2">
    <source>
        <dbReference type="SAM" id="MobiDB-lite"/>
    </source>
</evidence>
<dbReference type="Pfam" id="PF05183">
    <property type="entry name" value="RdRP"/>
    <property type="match status" value="1"/>
</dbReference>
<name>A0A9P5PT34_9AGAR</name>
<comment type="similarity">
    <text evidence="1">Belongs to the RdRP family.</text>
</comment>
<keyword evidence="1" id="KW-0694">RNA-binding</keyword>
<dbReference type="EC" id="2.7.7.48" evidence="1"/>
<keyword evidence="1" id="KW-0548">Nucleotidyltransferase</keyword>
<proteinExistence type="inferred from homology"/>
<dbReference type="InterPro" id="IPR057596">
    <property type="entry name" value="RDRP_core"/>
</dbReference>
<accession>A0A9P5PT34</accession>
<feature type="region of interest" description="Disordered" evidence="2">
    <location>
        <begin position="465"/>
        <end position="492"/>
    </location>
</feature>
<keyword evidence="5" id="KW-1185">Reference proteome</keyword>
<keyword evidence="1" id="KW-0808">Transferase</keyword>
<evidence type="ECO:0000256" key="1">
    <source>
        <dbReference type="RuleBase" id="RU363098"/>
    </source>
</evidence>
<dbReference type="Proteomes" id="UP000772434">
    <property type="component" value="Unassembled WGS sequence"/>
</dbReference>
<sequence>MKRDRSDSNAGELGRPTKITRPDHSVVVVIHNDSLERIMEKKKIPYGIQFQLASIASDSALLKEKEAILERLNGPQTNSRLQSLLFGTSAILSEKEIASDSPWNELDKEDKAFQNSKYACIGNNVDHPGWWGGKVSFQARLGEKGDIPVLEKPILGPSNKIKRRFGSSSVLRVKINKDRFYGKDGGEMLVQLFKRPFVIWHHVFRSFYAKDDTVFLFRTNEIYRDGSLYQSYNETGLSLYQFIQWLNPLQENLHQKLCKWASRTALGLSASIPGPRLMEDEIDYVEDITLDHNDQSTIMTDGCGLSALSLHQQIYEMFKGQHCSELPSALQFRLAGAKGLLLLSEKDSFAKVKLRKTSQIKIKYPIDSEIDPSHLTIDILRFSRTKTPGKLSEETIKNLHHNGVHSSVFEELMKAQFRETFEALTAWEGPDAIPRLWKAVEAAGGVISARKARQSATDSRIRGLRYHNDDDEDDDGLMQESESKAWWRDPTSGCPSSLEETILELLDSGFTPSNSPYLRNKLKNAITTKINSAAKKYNFVLPQSATAFVVPDPYGVLEFDEIHFKNSRRDFLTNDGMQTDIILGEVLITRNPCKLPTDVRKVTAVLHPELKDMVDVIVCSVKGYRRLLDFLAGGDYDGDRALVIWDRRFVTPFNKPEERFSKAPKGLDECFHTDEQTVAQFCARENSATSVESLQDYLLASLLNPNYVAAYSRFHVNAVYEHGYAHWKTVKLAYKFCQVLDSPKTGHHIKRQAYLADRRSYDNTLGPAYCPNKSSKSSNNLPLERGKNLPRFIMDILHQEARTQRGIWMEKLNHHFGDALKAHNRPKDGDVGDPHKVVLRPDEDLTRPWDWFYKEAQSRKDVKILNDLRLISNHVEKMRLKHAEEMRKSYKRNKTSNRSSSDLQPITIRQDTIRSLSREFASSPKKEDFSSLSVQTKVDQLRASYAYKLAVQKDVAAQFPFDCAFHKLCVIKAEASGTWMACIEAMYELRR</sequence>
<dbReference type="OrthoDB" id="10055769at2759"/>
<protein>
    <recommendedName>
        <fullName evidence="1">RNA-dependent RNA polymerase</fullName>
        <ecNumber evidence="1">2.7.7.48</ecNumber>
    </recommendedName>
</protein>
<gene>
    <name evidence="4" type="ORF">BDP27DRAFT_1448072</name>
</gene>
<evidence type="ECO:0000313" key="5">
    <source>
        <dbReference type="Proteomes" id="UP000772434"/>
    </source>
</evidence>
<dbReference type="PANTHER" id="PTHR23079">
    <property type="entry name" value="RNA-DEPENDENT RNA POLYMERASE"/>
    <property type="match status" value="1"/>
</dbReference>
<comment type="caution">
    <text evidence="4">The sequence shown here is derived from an EMBL/GenBank/DDBJ whole genome shotgun (WGS) entry which is preliminary data.</text>
</comment>
<dbReference type="GO" id="GO:0003723">
    <property type="term" value="F:RNA binding"/>
    <property type="evidence" value="ECO:0007669"/>
    <property type="project" value="UniProtKB-KW"/>
</dbReference>
<evidence type="ECO:0000259" key="3">
    <source>
        <dbReference type="Pfam" id="PF05183"/>
    </source>
</evidence>